<dbReference type="FunFam" id="1.20.1090.10:FF:000001">
    <property type="entry name" value="Aldehyde-alcohol dehydrogenase"/>
    <property type="match status" value="1"/>
</dbReference>
<dbReference type="STRING" id="930129.SAMN05216352_104260"/>
<organism evidence="5 6">
    <name type="scientific">Alteribacillus bidgolensis</name>
    <dbReference type="NCBI Taxonomy" id="930129"/>
    <lineage>
        <taxon>Bacteria</taxon>
        <taxon>Bacillati</taxon>
        <taxon>Bacillota</taxon>
        <taxon>Bacilli</taxon>
        <taxon>Bacillales</taxon>
        <taxon>Bacillaceae</taxon>
        <taxon>Alteribacillus</taxon>
    </lineage>
</organism>
<dbReference type="Proteomes" id="UP000199017">
    <property type="component" value="Unassembled WGS sequence"/>
</dbReference>
<proteinExistence type="inferred from homology"/>
<evidence type="ECO:0000256" key="1">
    <source>
        <dbReference type="ARBA" id="ARBA00007358"/>
    </source>
</evidence>
<dbReference type="FunFam" id="3.40.50.1970:FF:000003">
    <property type="entry name" value="Alcohol dehydrogenase, iron-containing"/>
    <property type="match status" value="1"/>
</dbReference>
<comment type="similarity">
    <text evidence="1">Belongs to the iron-containing alcohol dehydrogenase family.</text>
</comment>
<dbReference type="Pfam" id="PF25137">
    <property type="entry name" value="ADH_Fe_C"/>
    <property type="match status" value="1"/>
</dbReference>
<accession>A0A1G8HHP4</accession>
<dbReference type="AlphaFoldDB" id="A0A1G8HHP4"/>
<dbReference type="InterPro" id="IPR056798">
    <property type="entry name" value="ADH_Fe_C"/>
</dbReference>
<dbReference type="Gene3D" id="3.40.50.1970">
    <property type="match status" value="1"/>
</dbReference>
<protein>
    <submittedName>
        <fullName evidence="5">Type I secretion C-terminal target domain (VC_A0849 subclass)</fullName>
    </submittedName>
</protein>
<dbReference type="GO" id="GO:0046872">
    <property type="term" value="F:metal ion binding"/>
    <property type="evidence" value="ECO:0007669"/>
    <property type="project" value="InterPro"/>
</dbReference>
<dbReference type="OrthoDB" id="9815791at2"/>
<dbReference type="EMBL" id="FNDU01000004">
    <property type="protein sequence ID" value="SDI06061.1"/>
    <property type="molecule type" value="Genomic_DNA"/>
</dbReference>
<feature type="domain" description="Alcohol dehydrogenase iron-type/glycerol dehydrogenase GldA" evidence="3">
    <location>
        <begin position="8"/>
        <end position="177"/>
    </location>
</feature>
<keyword evidence="6" id="KW-1185">Reference proteome</keyword>
<evidence type="ECO:0000259" key="4">
    <source>
        <dbReference type="Pfam" id="PF25137"/>
    </source>
</evidence>
<evidence type="ECO:0000313" key="5">
    <source>
        <dbReference type="EMBL" id="SDI06061.1"/>
    </source>
</evidence>
<dbReference type="GO" id="GO:0004022">
    <property type="term" value="F:alcohol dehydrogenase (NAD+) activity"/>
    <property type="evidence" value="ECO:0007669"/>
    <property type="project" value="TreeGrafter"/>
</dbReference>
<evidence type="ECO:0000313" key="6">
    <source>
        <dbReference type="Proteomes" id="UP000199017"/>
    </source>
</evidence>
<sequence>MYKTFASPIKIVSGEGSIQEVPSIVQSYKAERIMVFADPGVIDAGIVKKLEDQLNNAGLEYNIYSDLIPEPPLEIGNKALQAVKDFNADFVIGIGGGSSLDIAKVVAVLKENEGKVEDYLNLTGTKKFTSKGLPKILIPTTSGTGAEVTDISVFTLKNTKDAITHENLLADAAVVDPELTYTLPARITASAGVDALTHAVEALISVNATPLTDALALDAIKRISSNIRTAVWNGGDVEARRNMAWGSMTAGMSFYNAGVAGVHALAYPLGGLFKIPHGESNAVLLPYIFDYIWPACIDKMVLMADALGVKSDNFNKRETAITAVKELKHIVDEVGIPSTLDKFGIKEKDIEQLAKSGIEQTRLLARSPKPYTLDDIRDRYQAAFYGELAFGNN</sequence>
<dbReference type="SUPFAM" id="SSF56796">
    <property type="entry name" value="Dehydroquinate synthase-like"/>
    <property type="match status" value="1"/>
</dbReference>
<reference evidence="5 6" key="1">
    <citation type="submission" date="2016-10" db="EMBL/GenBank/DDBJ databases">
        <authorList>
            <person name="de Groot N.N."/>
        </authorList>
    </citation>
    <scope>NUCLEOTIDE SEQUENCE [LARGE SCALE GENOMIC DNA]</scope>
    <source>
        <strain evidence="6">P4B,CCM 7963,CECT 7998,DSM 25260,IBRC-M 10614,KCTC 13821</strain>
    </source>
</reference>
<name>A0A1G8HHP4_9BACI</name>
<dbReference type="PANTHER" id="PTHR11496:SF102">
    <property type="entry name" value="ALCOHOL DEHYDROGENASE 4"/>
    <property type="match status" value="1"/>
</dbReference>
<dbReference type="RefSeq" id="WP_091583882.1">
    <property type="nucleotide sequence ID" value="NZ_FNDU01000004.1"/>
</dbReference>
<dbReference type="Gene3D" id="1.20.1090.10">
    <property type="entry name" value="Dehydroquinate synthase-like - alpha domain"/>
    <property type="match status" value="1"/>
</dbReference>
<dbReference type="PANTHER" id="PTHR11496">
    <property type="entry name" value="ALCOHOL DEHYDROGENASE"/>
    <property type="match status" value="1"/>
</dbReference>
<gene>
    <name evidence="5" type="ORF">SAMN05216352_104260</name>
</gene>
<dbReference type="InterPro" id="IPR039697">
    <property type="entry name" value="Alcohol_dehydrogenase_Fe"/>
</dbReference>
<feature type="domain" description="Fe-containing alcohol dehydrogenase-like C-terminal" evidence="4">
    <location>
        <begin position="188"/>
        <end position="383"/>
    </location>
</feature>
<dbReference type="CDD" id="cd08551">
    <property type="entry name" value="Fe-ADH"/>
    <property type="match status" value="1"/>
</dbReference>
<dbReference type="InterPro" id="IPR001670">
    <property type="entry name" value="ADH_Fe/GldA"/>
</dbReference>
<evidence type="ECO:0000256" key="2">
    <source>
        <dbReference type="ARBA" id="ARBA00023002"/>
    </source>
</evidence>
<keyword evidence="2" id="KW-0560">Oxidoreductase</keyword>
<evidence type="ECO:0000259" key="3">
    <source>
        <dbReference type="Pfam" id="PF00465"/>
    </source>
</evidence>
<dbReference type="Pfam" id="PF00465">
    <property type="entry name" value="Fe-ADH"/>
    <property type="match status" value="1"/>
</dbReference>